<evidence type="ECO:0000313" key="1">
    <source>
        <dbReference type="EMBL" id="GGM48729.1"/>
    </source>
</evidence>
<comment type="caution">
    <text evidence="1">The sequence shown here is derived from an EMBL/GenBank/DDBJ whole genome shotgun (WGS) entry which is preliminary data.</text>
</comment>
<name>A0A830FWP9_HALAR</name>
<dbReference type="AlphaFoldDB" id="A0A830FWP9"/>
<gene>
    <name evidence="1" type="ORF">GCM10009006_32470</name>
</gene>
<protein>
    <submittedName>
        <fullName evidence="1">Uncharacterized protein</fullName>
    </submittedName>
</protein>
<sequence>MENVGETTVAAPEYCVTVDGTSLTPVNNESLQTMNGQTELEQSLATVRCAMEASSNTAAELNIQNKSTRILVGGSPSYRCDYCGQVISEQMQFSGVTIRDPDGGLTEHFFCEEKCMTSQYPDI</sequence>
<accession>A0A830FWP9</accession>
<evidence type="ECO:0000313" key="2">
    <source>
        <dbReference type="Proteomes" id="UP000656367"/>
    </source>
</evidence>
<proteinExistence type="predicted"/>
<reference evidence="1" key="1">
    <citation type="journal article" date="2014" name="Int. J. Syst. Evol. Microbiol.">
        <title>Complete genome sequence of Corynebacterium casei LMG S-19264T (=DSM 44701T), isolated from a smear-ripened cheese.</title>
        <authorList>
            <consortium name="US DOE Joint Genome Institute (JGI-PGF)"/>
            <person name="Walter F."/>
            <person name="Albersmeier A."/>
            <person name="Kalinowski J."/>
            <person name="Ruckert C."/>
        </authorList>
    </citation>
    <scope>NUCLEOTIDE SEQUENCE</scope>
    <source>
        <strain evidence="1">JCM 15759</strain>
    </source>
</reference>
<dbReference type="EMBL" id="BMON01000003">
    <property type="protein sequence ID" value="GGM48729.1"/>
    <property type="molecule type" value="Genomic_DNA"/>
</dbReference>
<organism evidence="1 2">
    <name type="scientific">Haloarcula argentinensis</name>
    <dbReference type="NCBI Taxonomy" id="43776"/>
    <lineage>
        <taxon>Archaea</taxon>
        <taxon>Methanobacteriati</taxon>
        <taxon>Methanobacteriota</taxon>
        <taxon>Stenosarchaea group</taxon>
        <taxon>Halobacteria</taxon>
        <taxon>Halobacteriales</taxon>
        <taxon>Haloarculaceae</taxon>
        <taxon>Haloarcula</taxon>
    </lineage>
</organism>
<dbReference type="Proteomes" id="UP000656367">
    <property type="component" value="Unassembled WGS sequence"/>
</dbReference>
<reference evidence="1" key="2">
    <citation type="submission" date="2020-09" db="EMBL/GenBank/DDBJ databases">
        <authorList>
            <person name="Sun Q."/>
            <person name="Ohkuma M."/>
        </authorList>
    </citation>
    <scope>NUCLEOTIDE SEQUENCE</scope>
    <source>
        <strain evidence="1">JCM 15759</strain>
    </source>
</reference>